<accession>A0AAF0JEF9</accession>
<feature type="compositionally biased region" description="Basic residues" evidence="1">
    <location>
        <begin position="321"/>
        <end position="332"/>
    </location>
</feature>
<protein>
    <recommendedName>
        <fullName evidence="4">Something about silencing protein 4 domain-containing protein</fullName>
    </recommendedName>
</protein>
<feature type="compositionally biased region" description="Low complexity" evidence="1">
    <location>
        <begin position="29"/>
        <end position="39"/>
    </location>
</feature>
<dbReference type="Proteomes" id="UP001217754">
    <property type="component" value="Chromosome 1"/>
</dbReference>
<evidence type="ECO:0000313" key="3">
    <source>
        <dbReference type="Proteomes" id="UP001217754"/>
    </source>
</evidence>
<dbReference type="RefSeq" id="XP_060120773.1">
    <property type="nucleotide sequence ID" value="XM_060264790.1"/>
</dbReference>
<evidence type="ECO:0000256" key="1">
    <source>
        <dbReference type="SAM" id="MobiDB-lite"/>
    </source>
</evidence>
<name>A0AAF0JEF9_9BASI</name>
<dbReference type="EMBL" id="CP119958">
    <property type="protein sequence ID" value="WFD37876.1"/>
    <property type="molecule type" value="Genomic_DNA"/>
</dbReference>
<feature type="region of interest" description="Disordered" evidence="1">
    <location>
        <begin position="279"/>
        <end position="344"/>
    </location>
</feature>
<organism evidence="2 3">
    <name type="scientific">Malassezia japonica</name>
    <dbReference type="NCBI Taxonomy" id="223818"/>
    <lineage>
        <taxon>Eukaryota</taxon>
        <taxon>Fungi</taxon>
        <taxon>Dikarya</taxon>
        <taxon>Basidiomycota</taxon>
        <taxon>Ustilaginomycotina</taxon>
        <taxon>Malasseziomycetes</taxon>
        <taxon>Malasseziales</taxon>
        <taxon>Malasseziaceae</taxon>
        <taxon>Malassezia</taxon>
    </lineage>
</organism>
<feature type="region of interest" description="Disordered" evidence="1">
    <location>
        <begin position="237"/>
        <end position="267"/>
    </location>
</feature>
<reference evidence="2" key="1">
    <citation type="submission" date="2023-03" db="EMBL/GenBank/DDBJ databases">
        <title>Mating type loci evolution in Malassezia.</title>
        <authorList>
            <person name="Coelho M.A."/>
        </authorList>
    </citation>
    <scope>NUCLEOTIDE SEQUENCE</scope>
    <source>
        <strain evidence="2">CBS 9431</strain>
    </source>
</reference>
<gene>
    <name evidence="2" type="ORF">MJAP1_000823</name>
</gene>
<dbReference type="GeneID" id="85224472"/>
<evidence type="ECO:0000313" key="2">
    <source>
        <dbReference type="EMBL" id="WFD37876.1"/>
    </source>
</evidence>
<feature type="region of interest" description="Disordered" evidence="1">
    <location>
        <begin position="1"/>
        <end position="61"/>
    </location>
</feature>
<feature type="compositionally biased region" description="Polar residues" evidence="1">
    <location>
        <begin position="10"/>
        <end position="20"/>
    </location>
</feature>
<proteinExistence type="predicted"/>
<sequence length="365" mass="39791">MPRAGAGRQDSASPHSSTASLPPKRAPSLRRSQLESRLLAGSQGDVEMLLNPPPRPVHDNPFLPGDTVLWLDGRLPESGTHTRPIEDHVQAILTYLSDPEKARVCAAMQEVETPDYCAADAPTSLGKTRGASLQPQRDTSDAAYLARHLRHERNEKKLRRQEKDALVRDRKRLIAQIASMEQVDVALLVPALAAREAERGAAPRDEDELLAHLGNLRTELVSDAKATLARYDKLLPDEAQRGAPSEIRASPAPKTRASPTPLVADPPVPRVVKERTCALGAHTSTPYTTPPRRVGPTLAELAHTPRDASPTPPGSVYPPHPPKRRNSSRRKATSAFGERVPDYAAHREPFDTAMAHFLHGAETPP</sequence>
<keyword evidence="3" id="KW-1185">Reference proteome</keyword>
<evidence type="ECO:0008006" key="4">
    <source>
        <dbReference type="Google" id="ProtNLM"/>
    </source>
</evidence>
<dbReference type="AlphaFoldDB" id="A0AAF0JEF9"/>
<feature type="compositionally biased region" description="Pro residues" evidence="1">
    <location>
        <begin position="310"/>
        <end position="320"/>
    </location>
</feature>